<evidence type="ECO:0008006" key="8">
    <source>
        <dbReference type="Google" id="ProtNLM"/>
    </source>
</evidence>
<dbReference type="InterPro" id="IPR001482">
    <property type="entry name" value="T2SS/T4SS_dom"/>
</dbReference>
<evidence type="ECO:0000256" key="3">
    <source>
        <dbReference type="ARBA" id="ARBA00022840"/>
    </source>
</evidence>
<dbReference type="GO" id="GO:0005524">
    <property type="term" value="F:ATP binding"/>
    <property type="evidence" value="ECO:0007669"/>
    <property type="project" value="UniProtKB-KW"/>
</dbReference>
<sequence>MIINEKFLKSILADTEVVSQRDFNLAKKEAEEKKEPLEEVIIDKGLVTDEQLGQLISDKTGFPFANLRRIKIKKEILEIVPEIVAKKQEIIVFDRTGEGLKIAMFNPENIEIREFIERKTGEKVIPYFATRSSIRESLKYYQKEIREEFEDIVGKTLEEFQKTKLEDRPVPATKIVNLVLRYGYENRASDIHIEPYEKKTILRYRIDGILHDVLTLPKTIHDFLISRVKILARLRTDVHDAPQDGHFSFSTPSEKVDVRVSVVPIEEGEKVVMRVLAEKARKLNFEELGINERDAATVRKNLKKPWGMILASGPTGCGKTTTLYAMLKILNTREVNIMTIEDPIEYDIEGINQIQVNPKTNLTFAKGLKSIMRQDPNILMVGEIRDPETAKLATNAAMTGHLVLSSFHAINTATVLTRLQEMEVEPFVIASTVNITVAQRLVRKICSKCIESYEIPVSKISSLLPQKLISKLPLTEKNTVRLFRGKGCPVCQKTGYLGRIGIFEILEMQESIKQLIVEKADSFKIEKEAVRLGMTTMLEDGLEKVENGITTLEEVLKAAR</sequence>
<keyword evidence="2" id="KW-0547">Nucleotide-binding</keyword>
<dbReference type="Pfam" id="PF05157">
    <property type="entry name" value="MshEN"/>
    <property type="match status" value="1"/>
</dbReference>
<evidence type="ECO:0000313" key="6">
    <source>
        <dbReference type="EMBL" id="PIP23889.1"/>
    </source>
</evidence>
<dbReference type="InterPro" id="IPR037257">
    <property type="entry name" value="T2SS_E_N_sf"/>
</dbReference>
<dbReference type="GO" id="GO:0016887">
    <property type="term" value="F:ATP hydrolysis activity"/>
    <property type="evidence" value="ECO:0007669"/>
    <property type="project" value="TreeGrafter"/>
</dbReference>
<feature type="domain" description="Bacterial type II secretion system protein E" evidence="4">
    <location>
        <begin position="171"/>
        <end position="556"/>
    </location>
</feature>
<dbReference type="SUPFAM" id="SSF52540">
    <property type="entry name" value="P-loop containing nucleoside triphosphate hydrolases"/>
    <property type="match status" value="1"/>
</dbReference>
<keyword evidence="3" id="KW-0067">ATP-binding</keyword>
<dbReference type="Gene3D" id="3.30.450.90">
    <property type="match status" value="1"/>
</dbReference>
<dbReference type="CDD" id="cd01129">
    <property type="entry name" value="PulE-GspE-like"/>
    <property type="match status" value="1"/>
</dbReference>
<comment type="similarity">
    <text evidence="1">Belongs to the GSP E family.</text>
</comment>
<dbReference type="EMBL" id="PCRP01000013">
    <property type="protein sequence ID" value="PIP23889.1"/>
    <property type="molecule type" value="Genomic_DNA"/>
</dbReference>
<dbReference type="AlphaFoldDB" id="A0A2G9YXI7"/>
<dbReference type="GO" id="GO:0005886">
    <property type="term" value="C:plasma membrane"/>
    <property type="evidence" value="ECO:0007669"/>
    <property type="project" value="TreeGrafter"/>
</dbReference>
<name>A0A2G9YXI7_9BACT</name>
<evidence type="ECO:0000256" key="1">
    <source>
        <dbReference type="ARBA" id="ARBA00006611"/>
    </source>
</evidence>
<proteinExistence type="inferred from homology"/>
<dbReference type="FunFam" id="3.40.50.300:FF:000398">
    <property type="entry name" value="Type IV pilus assembly ATPase PilB"/>
    <property type="match status" value="1"/>
</dbReference>
<accession>A0A2G9YXI7</accession>
<dbReference type="PANTHER" id="PTHR30258:SF1">
    <property type="entry name" value="PROTEIN TRANSPORT PROTEIN HOFB HOMOLOG"/>
    <property type="match status" value="1"/>
</dbReference>
<dbReference type="PANTHER" id="PTHR30258">
    <property type="entry name" value="TYPE II SECRETION SYSTEM PROTEIN GSPE-RELATED"/>
    <property type="match status" value="1"/>
</dbReference>
<dbReference type="Gene3D" id="3.30.300.160">
    <property type="entry name" value="Type II secretion system, protein E, N-terminal domain"/>
    <property type="match status" value="1"/>
</dbReference>
<dbReference type="Gene3D" id="3.40.50.300">
    <property type="entry name" value="P-loop containing nucleotide triphosphate hydrolases"/>
    <property type="match status" value="1"/>
</dbReference>
<comment type="caution">
    <text evidence="6">The sequence shown here is derived from an EMBL/GenBank/DDBJ whole genome shotgun (WGS) entry which is preliminary data.</text>
</comment>
<protein>
    <recommendedName>
        <fullName evidence="8">AAA+ ATPase domain-containing protein</fullName>
    </recommendedName>
</protein>
<dbReference type="SUPFAM" id="SSF160246">
    <property type="entry name" value="EspE N-terminal domain-like"/>
    <property type="match status" value="1"/>
</dbReference>
<feature type="domain" description="Type II secretion system protein GspE N-terminal" evidence="5">
    <location>
        <begin position="61"/>
        <end position="144"/>
    </location>
</feature>
<dbReference type="InterPro" id="IPR027417">
    <property type="entry name" value="P-loop_NTPase"/>
</dbReference>
<dbReference type="Pfam" id="PF00437">
    <property type="entry name" value="T2SSE"/>
    <property type="match status" value="1"/>
</dbReference>
<organism evidence="6 7">
    <name type="scientific">Candidatus Nealsonbacteria bacterium CG23_combo_of_CG06-09_8_20_14_all_38_19</name>
    <dbReference type="NCBI Taxonomy" id="1974721"/>
    <lineage>
        <taxon>Bacteria</taxon>
        <taxon>Candidatus Nealsoniibacteriota</taxon>
    </lineage>
</organism>
<evidence type="ECO:0000313" key="7">
    <source>
        <dbReference type="Proteomes" id="UP000230273"/>
    </source>
</evidence>
<evidence type="ECO:0000259" key="5">
    <source>
        <dbReference type="Pfam" id="PF05157"/>
    </source>
</evidence>
<dbReference type="InterPro" id="IPR007831">
    <property type="entry name" value="T2SS_GspE_N"/>
</dbReference>
<reference evidence="6 7" key="1">
    <citation type="submission" date="2017-09" db="EMBL/GenBank/DDBJ databases">
        <title>Depth-based differentiation of microbial function through sediment-hosted aquifers and enrichment of novel symbionts in the deep terrestrial subsurface.</title>
        <authorList>
            <person name="Probst A.J."/>
            <person name="Ladd B."/>
            <person name="Jarett J.K."/>
            <person name="Geller-Mcgrath D.E."/>
            <person name="Sieber C.M."/>
            <person name="Emerson J.B."/>
            <person name="Anantharaman K."/>
            <person name="Thomas B.C."/>
            <person name="Malmstrom R."/>
            <person name="Stieglmeier M."/>
            <person name="Klingl A."/>
            <person name="Woyke T."/>
            <person name="Ryan C.M."/>
            <person name="Banfield J.F."/>
        </authorList>
    </citation>
    <scope>NUCLEOTIDE SEQUENCE [LARGE SCALE GENOMIC DNA]</scope>
    <source>
        <strain evidence="6">CG23_combo_of_CG06-09_8_20_14_all_38_19</strain>
    </source>
</reference>
<evidence type="ECO:0000259" key="4">
    <source>
        <dbReference type="Pfam" id="PF00437"/>
    </source>
</evidence>
<dbReference type="Proteomes" id="UP000230273">
    <property type="component" value="Unassembled WGS sequence"/>
</dbReference>
<evidence type="ECO:0000256" key="2">
    <source>
        <dbReference type="ARBA" id="ARBA00022741"/>
    </source>
</evidence>
<gene>
    <name evidence="6" type="ORF">COX36_00875</name>
</gene>